<keyword evidence="1" id="KW-0472">Membrane</keyword>
<evidence type="ECO:0000259" key="3">
    <source>
        <dbReference type="Pfam" id="PF25425"/>
    </source>
</evidence>
<reference evidence="4 5" key="1">
    <citation type="submission" date="2018-06" db="EMBL/GenBank/DDBJ databases">
        <authorList>
            <consortium name="Pathogen Informatics"/>
            <person name="Doyle S."/>
        </authorList>
    </citation>
    <scope>NUCLEOTIDE SEQUENCE [LARGE SCALE GENOMIC DNA]</scope>
    <source>
        <strain evidence="4 5">NCTC4824</strain>
    </source>
</reference>
<name>A0A2X4WH27_LEDLE</name>
<feature type="domain" description="YfjL-like N-terminal" evidence="3">
    <location>
        <begin position="3"/>
        <end position="98"/>
    </location>
</feature>
<dbReference type="InterPro" id="IPR057359">
    <property type="entry name" value="YfjL_N"/>
</dbReference>
<organism evidence="4 5">
    <name type="scientific">Lederbergia lenta</name>
    <name type="common">Bacillus lentus</name>
    <dbReference type="NCBI Taxonomy" id="1467"/>
    <lineage>
        <taxon>Bacteria</taxon>
        <taxon>Bacillati</taxon>
        <taxon>Bacillota</taxon>
        <taxon>Bacilli</taxon>
        <taxon>Bacillales</taxon>
        <taxon>Bacillaceae</taxon>
        <taxon>Lederbergia</taxon>
    </lineage>
</organism>
<accession>A0A2X4WH27</accession>
<evidence type="ECO:0000313" key="4">
    <source>
        <dbReference type="EMBL" id="SQI63346.1"/>
    </source>
</evidence>
<proteinExistence type="predicted"/>
<gene>
    <name evidence="4" type="primary">yfjL</name>
    <name evidence="4" type="ORF">NCTC4824_04048</name>
</gene>
<keyword evidence="1" id="KW-0812">Transmembrane</keyword>
<keyword evidence="1" id="KW-1133">Transmembrane helix</keyword>
<dbReference type="STRING" id="1348624.GCA_001591545_02890"/>
<sequence>MKKKKWLYIGLLIILIVPILFFYQAFNGDPVSKIVAKKTLQSYLTEHYPEQEYRILDQFYNFKISGYTFDVIEIGDEQQTEYEFWVAGFFRPKVTYDGIYYANLDEPLMERISNEASADLTTVLNEAGIKTVNIDVQLEILQGKYDKGIEWSNELEFENPMYIHLIIDATNMNKEEMLVAVRTIQQTLDSKNFSYSRISVNGNIIDTSTIGKDDSGYVKYYIGFDKGNDIQLSDIKIEKQ</sequence>
<dbReference type="KEGG" id="blen:NCTC4824_04048"/>
<evidence type="ECO:0000256" key="1">
    <source>
        <dbReference type="SAM" id="Phobius"/>
    </source>
</evidence>
<keyword evidence="5" id="KW-1185">Reference proteome</keyword>
<dbReference type="EMBL" id="LS483476">
    <property type="protein sequence ID" value="SQI63346.1"/>
    <property type="molecule type" value="Genomic_DNA"/>
</dbReference>
<dbReference type="InterPro" id="IPR056905">
    <property type="entry name" value="YfjL_C"/>
</dbReference>
<dbReference type="Proteomes" id="UP000249134">
    <property type="component" value="Chromosome 1"/>
</dbReference>
<dbReference type="RefSeq" id="WP_066143519.1">
    <property type="nucleotide sequence ID" value="NZ_CBCSGM010000004.1"/>
</dbReference>
<dbReference type="Pfam" id="PF25425">
    <property type="entry name" value="YfjL_N"/>
    <property type="match status" value="1"/>
</dbReference>
<feature type="domain" description="YfjL-like C-terminal" evidence="2">
    <location>
        <begin position="115"/>
        <end position="236"/>
    </location>
</feature>
<evidence type="ECO:0000259" key="2">
    <source>
        <dbReference type="Pfam" id="PF24911"/>
    </source>
</evidence>
<dbReference type="AlphaFoldDB" id="A0A2X4WH27"/>
<dbReference type="Pfam" id="PF24911">
    <property type="entry name" value="YfjL_C"/>
    <property type="match status" value="1"/>
</dbReference>
<feature type="transmembrane region" description="Helical" evidence="1">
    <location>
        <begin position="7"/>
        <end position="26"/>
    </location>
</feature>
<protein>
    <submittedName>
        <fullName evidence="4">Transporter YfjL</fullName>
    </submittedName>
</protein>
<evidence type="ECO:0000313" key="5">
    <source>
        <dbReference type="Proteomes" id="UP000249134"/>
    </source>
</evidence>